<keyword evidence="5" id="KW-0812">Transmembrane</keyword>
<comment type="caution">
    <text evidence="9">The sequence shown here is derived from an EMBL/GenBank/DDBJ whole genome shotgun (WGS) entry which is preliminary data.</text>
</comment>
<gene>
    <name evidence="9" type="ORF">HNR00_002648</name>
</gene>
<keyword evidence="4" id="KW-1134">Transmembrane beta strand</keyword>
<keyword evidence="7" id="KW-0998">Cell outer membrane</keyword>
<evidence type="ECO:0000256" key="7">
    <source>
        <dbReference type="ARBA" id="ARBA00023237"/>
    </source>
</evidence>
<dbReference type="PANTHER" id="PTHR30026">
    <property type="entry name" value="OUTER MEMBRANE PROTEIN TOLC"/>
    <property type="match status" value="1"/>
</dbReference>
<keyword evidence="8" id="KW-0175">Coiled coil</keyword>
<evidence type="ECO:0000256" key="3">
    <source>
        <dbReference type="ARBA" id="ARBA00022448"/>
    </source>
</evidence>
<comment type="subcellular location">
    <subcellularLocation>
        <location evidence="1">Cell outer membrane</location>
    </subcellularLocation>
</comment>
<reference evidence="9 10" key="1">
    <citation type="submission" date="2020-08" db="EMBL/GenBank/DDBJ databases">
        <title>Genomic Encyclopedia of Type Strains, Phase IV (KMG-IV): sequencing the most valuable type-strain genomes for metagenomic binning, comparative biology and taxonomic classification.</title>
        <authorList>
            <person name="Goeker M."/>
        </authorList>
    </citation>
    <scope>NUCLEOTIDE SEQUENCE [LARGE SCALE GENOMIC DNA]</scope>
    <source>
        <strain evidence="9 10">DSM 2163</strain>
    </source>
</reference>
<evidence type="ECO:0000256" key="8">
    <source>
        <dbReference type="SAM" id="Coils"/>
    </source>
</evidence>
<sequence length="448" mass="48408">MATASTDQGSGACRSAWRTGATLLIGAVLLGTGTARPRAESIESVMGMALRSSFDRKADDERQAGVEAQLRGSYEAFLPTVGYAVSRRLDSKITYTPDIFTDPLAPSALDTVPRRQANEEGFLLTMPLFDGLRRFNDMQAARSAVAAGRGLQNDKAQQILLDTASAYLAVLRDRAIVRLREAGLADVRKVSRSVAVRREVHDATNAEAALAESRVTAAESALEQARANLATAEIELARLAGAGANPSQLPQVPNALLPNSAEELRGILLDSNGRLAAARLSADAAAYTARAAYSQFSPQLNLVFTHARRGIVSNTPYKVQDTTTLLQALIPIYQPGAFSNLSREHAVARQKDYEALDLERALLAQATAAFHQRRSTIQQVAQAEQRVRKIARAVQGRQMELRLGSMTTVDVLNTVAELAEARIAKINLEFARDRATYALAAAMNRLRA</sequence>
<feature type="coiled-coil region" evidence="8">
    <location>
        <begin position="208"/>
        <end position="242"/>
    </location>
</feature>
<keyword evidence="3" id="KW-0813">Transport</keyword>
<dbReference type="InterPro" id="IPR051906">
    <property type="entry name" value="TolC-like"/>
</dbReference>
<evidence type="ECO:0000256" key="1">
    <source>
        <dbReference type="ARBA" id="ARBA00004442"/>
    </source>
</evidence>
<dbReference type="Pfam" id="PF02321">
    <property type="entry name" value="OEP"/>
    <property type="match status" value="1"/>
</dbReference>
<evidence type="ECO:0000256" key="6">
    <source>
        <dbReference type="ARBA" id="ARBA00023136"/>
    </source>
</evidence>
<evidence type="ECO:0000256" key="4">
    <source>
        <dbReference type="ARBA" id="ARBA00022452"/>
    </source>
</evidence>
<dbReference type="GO" id="GO:0015288">
    <property type="term" value="F:porin activity"/>
    <property type="evidence" value="ECO:0007669"/>
    <property type="project" value="TreeGrafter"/>
</dbReference>
<proteinExistence type="inferred from homology"/>
<dbReference type="GO" id="GO:0009279">
    <property type="term" value="C:cell outer membrane"/>
    <property type="evidence" value="ECO:0007669"/>
    <property type="project" value="UniProtKB-SubCell"/>
</dbReference>
<dbReference type="GO" id="GO:0015562">
    <property type="term" value="F:efflux transmembrane transporter activity"/>
    <property type="evidence" value="ECO:0007669"/>
    <property type="project" value="InterPro"/>
</dbReference>
<dbReference type="Proteomes" id="UP000583454">
    <property type="component" value="Unassembled WGS sequence"/>
</dbReference>
<evidence type="ECO:0000313" key="10">
    <source>
        <dbReference type="Proteomes" id="UP000583454"/>
    </source>
</evidence>
<name>A0A840ZLW8_9HYPH</name>
<dbReference type="GO" id="GO:1990281">
    <property type="term" value="C:efflux pump complex"/>
    <property type="evidence" value="ECO:0007669"/>
    <property type="project" value="TreeGrafter"/>
</dbReference>
<evidence type="ECO:0000256" key="5">
    <source>
        <dbReference type="ARBA" id="ARBA00022692"/>
    </source>
</evidence>
<dbReference type="InterPro" id="IPR003423">
    <property type="entry name" value="OMP_efflux"/>
</dbReference>
<accession>A0A840ZLW8</accession>
<comment type="similarity">
    <text evidence="2">Belongs to the outer membrane factor (OMF) (TC 1.B.17) family.</text>
</comment>
<dbReference type="RefSeq" id="WP_183569921.1">
    <property type="nucleotide sequence ID" value="NZ_JACHOP010000010.1"/>
</dbReference>
<dbReference type="AlphaFoldDB" id="A0A840ZLW8"/>
<dbReference type="PANTHER" id="PTHR30026:SF20">
    <property type="entry name" value="OUTER MEMBRANE PROTEIN TOLC"/>
    <property type="match status" value="1"/>
</dbReference>
<evidence type="ECO:0000256" key="2">
    <source>
        <dbReference type="ARBA" id="ARBA00007613"/>
    </source>
</evidence>
<dbReference type="Gene3D" id="1.20.1600.10">
    <property type="entry name" value="Outer membrane efflux proteins (OEP)"/>
    <property type="match status" value="1"/>
</dbReference>
<organism evidence="9 10">
    <name type="scientific">Methylorubrum rhodinum</name>
    <dbReference type="NCBI Taxonomy" id="29428"/>
    <lineage>
        <taxon>Bacteria</taxon>
        <taxon>Pseudomonadati</taxon>
        <taxon>Pseudomonadota</taxon>
        <taxon>Alphaproteobacteria</taxon>
        <taxon>Hyphomicrobiales</taxon>
        <taxon>Methylobacteriaceae</taxon>
        <taxon>Methylorubrum</taxon>
    </lineage>
</organism>
<keyword evidence="6" id="KW-0472">Membrane</keyword>
<keyword evidence="10" id="KW-1185">Reference proteome</keyword>
<dbReference type="SUPFAM" id="SSF56954">
    <property type="entry name" value="Outer membrane efflux proteins (OEP)"/>
    <property type="match status" value="1"/>
</dbReference>
<protein>
    <submittedName>
        <fullName evidence="9">Outer membrane protein TolC</fullName>
    </submittedName>
</protein>
<dbReference type="EMBL" id="JACHOP010000010">
    <property type="protein sequence ID" value="MBB5757931.1"/>
    <property type="molecule type" value="Genomic_DNA"/>
</dbReference>
<evidence type="ECO:0000313" key="9">
    <source>
        <dbReference type="EMBL" id="MBB5757931.1"/>
    </source>
</evidence>